<evidence type="ECO:0000313" key="3">
    <source>
        <dbReference type="EMBL" id="CAD9271079.1"/>
    </source>
</evidence>
<dbReference type="EMBL" id="HBGJ01000006">
    <property type="protein sequence ID" value="CAD9241662.1"/>
    <property type="molecule type" value="Transcribed_RNA"/>
</dbReference>
<sequence>MKMDPREKKRSKRNQEFYHTEEAFRRHGETVVIFCFRDFCRMSCFQGGLEKDLRSKRTRGNNAKALDRESARARRIAFGLRATKRARRWRDKHTALLASLS</sequence>
<dbReference type="EMBL" id="HBGJ01046910">
    <property type="protein sequence ID" value="CAD9271088.1"/>
    <property type="molecule type" value="Transcribed_RNA"/>
</dbReference>
<reference evidence="1" key="1">
    <citation type="submission" date="2021-01" db="EMBL/GenBank/DDBJ databases">
        <authorList>
            <person name="Corre E."/>
            <person name="Pelletier E."/>
            <person name="Niang G."/>
            <person name="Scheremetjew M."/>
            <person name="Finn R."/>
            <person name="Kale V."/>
            <person name="Holt S."/>
            <person name="Cochrane G."/>
            <person name="Meng A."/>
            <person name="Brown T."/>
            <person name="Cohen L."/>
        </authorList>
    </citation>
    <scope>NUCLEOTIDE SEQUENCE</scope>
    <source>
        <strain evidence="1">CCMP2877</strain>
    </source>
</reference>
<evidence type="ECO:0000313" key="2">
    <source>
        <dbReference type="EMBL" id="CAD9271076.1"/>
    </source>
</evidence>
<dbReference type="EMBL" id="HBGJ01046897">
    <property type="protein sequence ID" value="CAD9271076.1"/>
    <property type="molecule type" value="Transcribed_RNA"/>
</dbReference>
<evidence type="ECO:0000313" key="1">
    <source>
        <dbReference type="EMBL" id="CAD9241662.1"/>
    </source>
</evidence>
<dbReference type="EMBL" id="HBGJ01046900">
    <property type="protein sequence ID" value="CAD9271079.1"/>
    <property type="molecule type" value="Transcribed_RNA"/>
</dbReference>
<organism evidence="1">
    <name type="scientific">Phaeomonas parva</name>
    <dbReference type="NCBI Taxonomy" id="124430"/>
    <lineage>
        <taxon>Eukaryota</taxon>
        <taxon>Sar</taxon>
        <taxon>Stramenopiles</taxon>
        <taxon>Ochrophyta</taxon>
        <taxon>Pinguiophyceae</taxon>
        <taxon>Pinguiochrysidales</taxon>
        <taxon>Pinguiochrysidaceae</taxon>
        <taxon>Phaeomonas</taxon>
    </lineage>
</organism>
<dbReference type="EMBL" id="HBGJ01046911">
    <property type="protein sequence ID" value="CAD9271089.1"/>
    <property type="molecule type" value="Transcribed_RNA"/>
</dbReference>
<dbReference type="EMBL" id="HBGJ01046916">
    <property type="protein sequence ID" value="CAD9271094.1"/>
    <property type="molecule type" value="Transcribed_RNA"/>
</dbReference>
<evidence type="ECO:0000313" key="7">
    <source>
        <dbReference type="EMBL" id="CAD9271093.1"/>
    </source>
</evidence>
<evidence type="ECO:0000313" key="8">
    <source>
        <dbReference type="EMBL" id="CAD9271094.1"/>
    </source>
</evidence>
<evidence type="ECO:0000313" key="4">
    <source>
        <dbReference type="EMBL" id="CAD9271085.1"/>
    </source>
</evidence>
<proteinExistence type="predicted"/>
<dbReference type="EMBL" id="HBGJ01046906">
    <property type="protein sequence ID" value="CAD9271085.1"/>
    <property type="molecule type" value="Transcribed_RNA"/>
</dbReference>
<gene>
    <name evidence="2" type="ORF">PPAR1163_LOCUS29515</name>
    <name evidence="3" type="ORF">PPAR1163_LOCUS29518</name>
    <name evidence="4" type="ORF">PPAR1163_LOCUS29524</name>
    <name evidence="5" type="ORF">PPAR1163_LOCUS29527</name>
    <name evidence="6" type="ORF">PPAR1163_LOCUS29528</name>
    <name evidence="7" type="ORF">PPAR1163_LOCUS29532</name>
    <name evidence="8" type="ORF">PPAR1163_LOCUS29533</name>
    <name evidence="1" type="ORF">PPAR1163_LOCUS4</name>
</gene>
<accession>A0A6U4LS78</accession>
<dbReference type="AlphaFoldDB" id="A0A6U4LS78"/>
<protein>
    <submittedName>
        <fullName evidence="1">Uncharacterized protein</fullName>
    </submittedName>
</protein>
<evidence type="ECO:0000313" key="5">
    <source>
        <dbReference type="EMBL" id="CAD9271088.1"/>
    </source>
</evidence>
<name>A0A6U4LS78_9STRA</name>
<evidence type="ECO:0000313" key="6">
    <source>
        <dbReference type="EMBL" id="CAD9271089.1"/>
    </source>
</evidence>
<dbReference type="EMBL" id="HBGJ01046915">
    <property type="protein sequence ID" value="CAD9271093.1"/>
    <property type="molecule type" value="Transcribed_RNA"/>
</dbReference>